<reference evidence="3 4" key="1">
    <citation type="submission" date="2016-07" db="EMBL/GenBank/DDBJ databases">
        <title>Pervasive Adenine N6-methylation of Active Genes in Fungi.</title>
        <authorList>
            <consortium name="DOE Joint Genome Institute"/>
            <person name="Mondo S.J."/>
            <person name="Dannebaum R.O."/>
            <person name="Kuo R.C."/>
            <person name="Labutti K."/>
            <person name="Haridas S."/>
            <person name="Kuo A."/>
            <person name="Salamov A."/>
            <person name="Ahrendt S.R."/>
            <person name="Lipzen A."/>
            <person name="Sullivan W."/>
            <person name="Andreopoulos W.B."/>
            <person name="Clum A."/>
            <person name="Lindquist E."/>
            <person name="Daum C."/>
            <person name="Ramamoorthy G.K."/>
            <person name="Gryganskyi A."/>
            <person name="Culley D."/>
            <person name="Magnuson J.K."/>
            <person name="James T.Y."/>
            <person name="O'Malley M.A."/>
            <person name="Stajich J.E."/>
            <person name="Spatafora J.W."/>
            <person name="Visel A."/>
            <person name="Grigoriev I.V."/>
        </authorList>
    </citation>
    <scope>NUCLEOTIDE SEQUENCE [LARGE SCALE GENOMIC DNA]</scope>
    <source>
        <strain evidence="3 4">68-887.2</strain>
    </source>
</reference>
<evidence type="ECO:0000259" key="2">
    <source>
        <dbReference type="Pfam" id="PF02882"/>
    </source>
</evidence>
<name>A0A1Y2BB09_9TREE</name>
<evidence type="ECO:0008006" key="5">
    <source>
        <dbReference type="Google" id="ProtNLM"/>
    </source>
</evidence>
<dbReference type="InterPro" id="IPR020631">
    <property type="entry name" value="THF_DH/CycHdrlase_NAD-bd_dom"/>
</dbReference>
<dbReference type="AlphaFoldDB" id="A0A1Y2BB09"/>
<dbReference type="GO" id="GO:0004488">
    <property type="term" value="F:methylenetetrahydrofolate dehydrogenase (NADP+) activity"/>
    <property type="evidence" value="ECO:0007669"/>
    <property type="project" value="InterPro"/>
</dbReference>
<dbReference type="SUPFAM" id="SSF53223">
    <property type="entry name" value="Aminoacid dehydrogenase-like, N-terminal domain"/>
    <property type="match status" value="1"/>
</dbReference>
<gene>
    <name evidence="3" type="ORF">BCR39DRAFT_494066</name>
</gene>
<proteinExistence type="predicted"/>
<dbReference type="InterPro" id="IPR036291">
    <property type="entry name" value="NAD(P)-bd_dom_sf"/>
</dbReference>
<dbReference type="GO" id="GO:0005829">
    <property type="term" value="C:cytosol"/>
    <property type="evidence" value="ECO:0007669"/>
    <property type="project" value="TreeGrafter"/>
</dbReference>
<evidence type="ECO:0000313" key="3">
    <source>
        <dbReference type="EMBL" id="ORY31275.1"/>
    </source>
</evidence>
<dbReference type="InParanoid" id="A0A1Y2BB09"/>
<dbReference type="GO" id="GO:0004487">
    <property type="term" value="F:methylenetetrahydrofolate dehydrogenase (NAD+) activity"/>
    <property type="evidence" value="ECO:0007669"/>
    <property type="project" value="TreeGrafter"/>
</dbReference>
<feature type="domain" description="Tetrahydrofolate dehydrogenase/cyclohydrolase NAD(P)-binding" evidence="2">
    <location>
        <begin position="254"/>
        <end position="319"/>
    </location>
</feature>
<dbReference type="InterPro" id="IPR020630">
    <property type="entry name" value="THF_DH/CycHdrlase_cat_dom"/>
</dbReference>
<dbReference type="Pfam" id="PF00763">
    <property type="entry name" value="THF_DHG_CYH"/>
    <property type="match status" value="1"/>
</dbReference>
<dbReference type="Pfam" id="PF02882">
    <property type="entry name" value="THF_DHG_CYH_C"/>
    <property type="match status" value="1"/>
</dbReference>
<dbReference type="EMBL" id="MCFC01000016">
    <property type="protein sequence ID" value="ORY31275.1"/>
    <property type="molecule type" value="Genomic_DNA"/>
</dbReference>
<organism evidence="3 4">
    <name type="scientific">Naematelia encephala</name>
    <dbReference type="NCBI Taxonomy" id="71784"/>
    <lineage>
        <taxon>Eukaryota</taxon>
        <taxon>Fungi</taxon>
        <taxon>Dikarya</taxon>
        <taxon>Basidiomycota</taxon>
        <taxon>Agaricomycotina</taxon>
        <taxon>Tremellomycetes</taxon>
        <taxon>Tremellales</taxon>
        <taxon>Naemateliaceae</taxon>
        <taxon>Naematelia</taxon>
    </lineage>
</organism>
<dbReference type="Gene3D" id="3.40.50.720">
    <property type="entry name" value="NAD(P)-binding Rossmann-like Domain"/>
    <property type="match status" value="1"/>
</dbReference>
<dbReference type="OrthoDB" id="41403at2759"/>
<dbReference type="STRING" id="71784.A0A1Y2BB09"/>
<dbReference type="PANTHER" id="PTHR48099:SF3">
    <property type="entry name" value="METHYLENETETRAHYDROFOLATE DEHYDROGENASE [NAD(+)]"/>
    <property type="match status" value="1"/>
</dbReference>
<sequence length="420" mass="45479">MPVIKRTALSRTSTSSTISTVSTLVEVPADKHITCEQVLRLNLDRCHTCSTALALPLFTSLSAIHTDTVFQGKKLSIPPITARLKKILTTHVAALSTPLRIVGLLASDDEGSATYATLTQRACERNGVGFEIWHVDSQLDQAELQDARLARFSRISADIKRANDDPTIDGLIVYFPIFGGSLDDALRTLISPLIDVEGVNPESLRTSYSVPPAPLLHELKTEIPKDDPTTDRPEEAINYPCTPLAVVRCLQSIEGMYDMSKPAGQRLTGKIVTILNRSETVGRPLSAMLANESATVYSFDIDTLHILSSHSSVSLSAAGPHCLMAVHDLSSAGCPKRDDVLGVSDIVISAVPSRGFIIPTRNLKQDAVCINLAGESNFDSDVLDRASLYAERVGAVTITCLQVNALILRARRQVSSRDRD</sequence>
<feature type="domain" description="Tetrahydrofolate dehydrogenase/cyclohydrolase catalytic" evidence="1">
    <location>
        <begin position="81"/>
        <end position="197"/>
    </location>
</feature>
<dbReference type="GO" id="GO:0009113">
    <property type="term" value="P:purine nucleobase biosynthetic process"/>
    <property type="evidence" value="ECO:0007669"/>
    <property type="project" value="TreeGrafter"/>
</dbReference>
<dbReference type="InterPro" id="IPR046346">
    <property type="entry name" value="Aminoacid_DH-like_N_sf"/>
</dbReference>
<keyword evidence="4" id="KW-1185">Reference proteome</keyword>
<dbReference type="SUPFAM" id="SSF51735">
    <property type="entry name" value="NAD(P)-binding Rossmann-fold domains"/>
    <property type="match status" value="1"/>
</dbReference>
<dbReference type="Gene3D" id="3.40.50.10860">
    <property type="entry name" value="Leucine Dehydrogenase, chain A, domain 1"/>
    <property type="match status" value="1"/>
</dbReference>
<accession>A0A1Y2BB09</accession>
<evidence type="ECO:0000313" key="4">
    <source>
        <dbReference type="Proteomes" id="UP000193986"/>
    </source>
</evidence>
<protein>
    <recommendedName>
        <fullName evidence="5">Methylenetetrahydrofolate dehydrogenase</fullName>
    </recommendedName>
</protein>
<dbReference type="Proteomes" id="UP000193986">
    <property type="component" value="Unassembled WGS sequence"/>
</dbReference>
<dbReference type="PANTHER" id="PTHR48099">
    <property type="entry name" value="C-1-TETRAHYDROFOLATE SYNTHASE, CYTOPLASMIC-RELATED"/>
    <property type="match status" value="1"/>
</dbReference>
<evidence type="ECO:0000259" key="1">
    <source>
        <dbReference type="Pfam" id="PF00763"/>
    </source>
</evidence>
<comment type="caution">
    <text evidence="3">The sequence shown here is derived from an EMBL/GenBank/DDBJ whole genome shotgun (WGS) entry which is preliminary data.</text>
</comment>